<keyword evidence="7" id="KW-0645">Protease</keyword>
<evidence type="ECO:0000259" key="6">
    <source>
        <dbReference type="Pfam" id="PF01694"/>
    </source>
</evidence>
<dbReference type="SUPFAM" id="SSF144091">
    <property type="entry name" value="Rhomboid-like"/>
    <property type="match status" value="1"/>
</dbReference>
<comment type="caution">
    <text evidence="7">The sequence shown here is derived from an EMBL/GenBank/DDBJ whole genome shotgun (WGS) entry which is preliminary data.</text>
</comment>
<reference evidence="7 8" key="1">
    <citation type="submission" date="2020-05" db="EMBL/GenBank/DDBJ databases">
        <title>Hymenobacter terrestris sp. nov. and Hymenobacter lapidiphilus sp. nov., isolated from regoliths in Antarctica.</title>
        <authorList>
            <person name="Sedlacek I."/>
            <person name="Pantucek R."/>
            <person name="Zeman M."/>
            <person name="Holochova P."/>
            <person name="Kralova S."/>
            <person name="Stankova E."/>
            <person name="Sedo O."/>
            <person name="Micenkova L."/>
            <person name="Svec P."/>
            <person name="Gupta V."/>
            <person name="Sood U."/>
            <person name="Korpole U.S."/>
            <person name="Lal R."/>
        </authorList>
    </citation>
    <scope>NUCLEOTIDE SEQUENCE [LARGE SCALE GENOMIC DNA]</scope>
    <source>
        <strain evidence="7 8">P5252</strain>
    </source>
</reference>
<feature type="transmembrane region" description="Helical" evidence="5">
    <location>
        <begin position="47"/>
        <end position="71"/>
    </location>
</feature>
<sequence>MFQLTPTVRNLLIANVVFFLLANTLPGGLGLLALYPVGSEFFQPWQFLTYMFMHGGIGHIFSNMFGLMVFGPLLEQRWGGQRFLIFWLVCGLGSGMLYSGLRYYEINKMRQNIEAFQQDPSDLHLQDFADEHAKQYNPGAFDAVVRQLHATPDDSGLVQGILNSMQELYNRSLNMPMVGASGALFGVLFAFAYLFPNTTLFIFPLPVPIKAKYLVPLYGLYELYSGVNQTPGDNVAHFAHVAGLLVGFVLVMLWERNRKQFY</sequence>
<keyword evidence="3 5" id="KW-1133">Transmembrane helix</keyword>
<accession>A0ABX2Q5H3</accession>
<evidence type="ECO:0000256" key="4">
    <source>
        <dbReference type="ARBA" id="ARBA00023136"/>
    </source>
</evidence>
<dbReference type="Pfam" id="PF01694">
    <property type="entry name" value="Rhomboid"/>
    <property type="match status" value="2"/>
</dbReference>
<evidence type="ECO:0000256" key="5">
    <source>
        <dbReference type="SAM" id="Phobius"/>
    </source>
</evidence>
<dbReference type="PANTHER" id="PTHR43066:SF11">
    <property type="entry name" value="PEPTIDASE S54 RHOMBOID DOMAIN-CONTAINING PROTEIN"/>
    <property type="match status" value="1"/>
</dbReference>
<feature type="domain" description="Peptidase S54 rhomboid" evidence="6">
    <location>
        <begin position="43"/>
        <end position="100"/>
    </location>
</feature>
<gene>
    <name evidence="7" type="ORF">HW556_11555</name>
</gene>
<evidence type="ECO:0000313" key="8">
    <source>
        <dbReference type="Proteomes" id="UP000626554"/>
    </source>
</evidence>
<evidence type="ECO:0000313" key="7">
    <source>
        <dbReference type="EMBL" id="NVO85515.1"/>
    </source>
</evidence>
<dbReference type="RefSeq" id="WP_176900199.1">
    <property type="nucleotide sequence ID" value="NZ_JABKAV010000032.1"/>
</dbReference>
<dbReference type="InterPro" id="IPR022764">
    <property type="entry name" value="Peptidase_S54_rhomboid_dom"/>
</dbReference>
<dbReference type="Proteomes" id="UP000626554">
    <property type="component" value="Unassembled WGS sequence"/>
</dbReference>
<dbReference type="GO" id="GO:0006508">
    <property type="term" value="P:proteolysis"/>
    <property type="evidence" value="ECO:0007669"/>
    <property type="project" value="UniProtKB-KW"/>
</dbReference>
<evidence type="ECO:0000256" key="1">
    <source>
        <dbReference type="ARBA" id="ARBA00004141"/>
    </source>
</evidence>
<feature type="domain" description="Peptidase S54 rhomboid" evidence="6">
    <location>
        <begin position="158"/>
        <end position="253"/>
    </location>
</feature>
<organism evidence="7 8">
    <name type="scientific">Hymenobacter terrestris</name>
    <dbReference type="NCBI Taxonomy" id="2748310"/>
    <lineage>
        <taxon>Bacteria</taxon>
        <taxon>Pseudomonadati</taxon>
        <taxon>Bacteroidota</taxon>
        <taxon>Cytophagia</taxon>
        <taxon>Cytophagales</taxon>
        <taxon>Hymenobacteraceae</taxon>
        <taxon>Hymenobacter</taxon>
    </lineage>
</organism>
<keyword evidence="8" id="KW-1185">Reference proteome</keyword>
<feature type="transmembrane region" description="Helical" evidence="5">
    <location>
        <begin position="83"/>
        <end position="101"/>
    </location>
</feature>
<dbReference type="InterPro" id="IPR035952">
    <property type="entry name" value="Rhomboid-like_sf"/>
</dbReference>
<feature type="transmembrane region" description="Helical" evidence="5">
    <location>
        <begin position="235"/>
        <end position="254"/>
    </location>
</feature>
<name>A0ABX2Q5H3_9BACT</name>
<proteinExistence type="predicted"/>
<evidence type="ECO:0000256" key="2">
    <source>
        <dbReference type="ARBA" id="ARBA00022692"/>
    </source>
</evidence>
<keyword evidence="2 5" id="KW-0812">Transmembrane</keyword>
<feature type="transmembrane region" description="Helical" evidence="5">
    <location>
        <begin position="12"/>
        <end position="35"/>
    </location>
</feature>
<evidence type="ECO:0000256" key="3">
    <source>
        <dbReference type="ARBA" id="ARBA00022989"/>
    </source>
</evidence>
<keyword evidence="4 5" id="KW-0472">Membrane</keyword>
<dbReference type="PANTHER" id="PTHR43066">
    <property type="entry name" value="RHOMBOID-RELATED PROTEIN"/>
    <property type="match status" value="1"/>
</dbReference>
<dbReference type="Gene3D" id="1.20.1540.10">
    <property type="entry name" value="Rhomboid-like"/>
    <property type="match status" value="1"/>
</dbReference>
<feature type="transmembrane region" description="Helical" evidence="5">
    <location>
        <begin position="173"/>
        <end position="195"/>
    </location>
</feature>
<keyword evidence="7" id="KW-0378">Hydrolase</keyword>
<protein>
    <submittedName>
        <fullName evidence="7">Rhomboid family intramembrane serine protease</fullName>
    </submittedName>
</protein>
<dbReference type="EMBL" id="JABKAV010000032">
    <property type="protein sequence ID" value="NVO85515.1"/>
    <property type="molecule type" value="Genomic_DNA"/>
</dbReference>
<dbReference type="GO" id="GO:0008233">
    <property type="term" value="F:peptidase activity"/>
    <property type="evidence" value="ECO:0007669"/>
    <property type="project" value="UniProtKB-KW"/>
</dbReference>
<comment type="subcellular location">
    <subcellularLocation>
        <location evidence="1">Membrane</location>
        <topology evidence="1">Multi-pass membrane protein</topology>
    </subcellularLocation>
</comment>